<dbReference type="Pfam" id="PF25484">
    <property type="entry name" value="DUF7907"/>
    <property type="match status" value="1"/>
</dbReference>
<accession>A0A6G1IRK0</accession>
<feature type="domain" description="DUF7907" evidence="2">
    <location>
        <begin position="93"/>
        <end position="234"/>
    </location>
</feature>
<dbReference type="OrthoDB" id="160645at2759"/>
<keyword evidence="4" id="KW-1185">Reference proteome</keyword>
<feature type="region of interest" description="Disordered" evidence="1">
    <location>
        <begin position="1"/>
        <end position="86"/>
    </location>
</feature>
<evidence type="ECO:0000259" key="2">
    <source>
        <dbReference type="Pfam" id="PF25484"/>
    </source>
</evidence>
<evidence type="ECO:0000313" key="3">
    <source>
        <dbReference type="EMBL" id="KAF2680600.1"/>
    </source>
</evidence>
<gene>
    <name evidence="3" type="ORF">K458DRAFT_392652</name>
</gene>
<organism evidence="3 4">
    <name type="scientific">Lentithecium fluviatile CBS 122367</name>
    <dbReference type="NCBI Taxonomy" id="1168545"/>
    <lineage>
        <taxon>Eukaryota</taxon>
        <taxon>Fungi</taxon>
        <taxon>Dikarya</taxon>
        <taxon>Ascomycota</taxon>
        <taxon>Pezizomycotina</taxon>
        <taxon>Dothideomycetes</taxon>
        <taxon>Pleosporomycetidae</taxon>
        <taxon>Pleosporales</taxon>
        <taxon>Massarineae</taxon>
        <taxon>Lentitheciaceae</taxon>
        <taxon>Lentithecium</taxon>
    </lineage>
</organism>
<feature type="non-terminal residue" evidence="3">
    <location>
        <position position="1"/>
    </location>
</feature>
<sequence length="242" mass="26529">TTSTPETSSTSTKITSTSSRSTSFTTYYVSGTTSATPYTSTASGGATTYTSKTTLQPSISSTKSGFPPKETDRPSDNPSDPVNCPGKNYGGGKFLLRSHVIYGSQEFENLYIEYVDQNAGNVIPTFTNDRDQAYPAYYDRSVSSIQMYHDNCATRGLTMNLDDDNNAYSAAFITNAVGTAKMNIAWGKLIWENDRFGSWLACSNGDDVELLWWDVVTNQGIDQSKCAKIQLIVENFNDEDTL</sequence>
<feature type="compositionally biased region" description="Polar residues" evidence="1">
    <location>
        <begin position="55"/>
        <end position="64"/>
    </location>
</feature>
<name>A0A6G1IRK0_9PLEO</name>
<reference evidence="3" key="1">
    <citation type="journal article" date="2020" name="Stud. Mycol.">
        <title>101 Dothideomycetes genomes: a test case for predicting lifestyles and emergence of pathogens.</title>
        <authorList>
            <person name="Haridas S."/>
            <person name="Albert R."/>
            <person name="Binder M."/>
            <person name="Bloem J."/>
            <person name="Labutti K."/>
            <person name="Salamov A."/>
            <person name="Andreopoulos B."/>
            <person name="Baker S."/>
            <person name="Barry K."/>
            <person name="Bills G."/>
            <person name="Bluhm B."/>
            <person name="Cannon C."/>
            <person name="Castanera R."/>
            <person name="Culley D."/>
            <person name="Daum C."/>
            <person name="Ezra D."/>
            <person name="Gonzalez J."/>
            <person name="Henrissat B."/>
            <person name="Kuo A."/>
            <person name="Liang C."/>
            <person name="Lipzen A."/>
            <person name="Lutzoni F."/>
            <person name="Magnuson J."/>
            <person name="Mondo S."/>
            <person name="Nolan M."/>
            <person name="Ohm R."/>
            <person name="Pangilinan J."/>
            <person name="Park H.-J."/>
            <person name="Ramirez L."/>
            <person name="Alfaro M."/>
            <person name="Sun H."/>
            <person name="Tritt A."/>
            <person name="Yoshinaga Y."/>
            <person name="Zwiers L.-H."/>
            <person name="Turgeon B."/>
            <person name="Goodwin S."/>
            <person name="Spatafora J."/>
            <person name="Crous P."/>
            <person name="Grigoriev I."/>
        </authorList>
    </citation>
    <scope>NUCLEOTIDE SEQUENCE</scope>
    <source>
        <strain evidence="3">CBS 122367</strain>
    </source>
</reference>
<protein>
    <recommendedName>
        <fullName evidence="2">DUF7907 domain-containing protein</fullName>
    </recommendedName>
</protein>
<dbReference type="EMBL" id="MU005595">
    <property type="protein sequence ID" value="KAF2680600.1"/>
    <property type="molecule type" value="Genomic_DNA"/>
</dbReference>
<dbReference type="Proteomes" id="UP000799291">
    <property type="component" value="Unassembled WGS sequence"/>
</dbReference>
<evidence type="ECO:0000313" key="4">
    <source>
        <dbReference type="Proteomes" id="UP000799291"/>
    </source>
</evidence>
<dbReference type="InterPro" id="IPR057229">
    <property type="entry name" value="DUF7907"/>
</dbReference>
<evidence type="ECO:0000256" key="1">
    <source>
        <dbReference type="SAM" id="MobiDB-lite"/>
    </source>
</evidence>
<feature type="compositionally biased region" description="Low complexity" evidence="1">
    <location>
        <begin position="1"/>
        <end position="54"/>
    </location>
</feature>
<proteinExistence type="predicted"/>
<dbReference type="AlphaFoldDB" id="A0A6G1IRK0"/>